<dbReference type="EMBL" id="WHWC01000007">
    <property type="protein sequence ID" value="KAG8379594.1"/>
    <property type="molecule type" value="Genomic_DNA"/>
</dbReference>
<dbReference type="InterPro" id="IPR036047">
    <property type="entry name" value="F-box-like_dom_sf"/>
</dbReference>
<dbReference type="CDD" id="cd22157">
    <property type="entry name" value="F-box_AtFBW1-like"/>
    <property type="match status" value="1"/>
</dbReference>
<proteinExistence type="predicted"/>
<sequence length="266" mass="30543">MSYEEELLPHDVIIEILSWLPPQKLLKFSSVCKSWRSSIRGAKFMATHRSHFGNLKKSNNGCIVYIVTKKDSRSITSPKLGLVDGSNPRMVYEITESKFDFSECYSIVGSCNGLFCCASYHVDDVPIQLCNPSIRWTTRIPPFRFNNKIIRPDVFRYCYGVGFDRLKCDYKVVKFIGPGCDISRREKAAVYSVKAKSWKIVNSPVPPYLSCGYLSSFFLHGFIHWLAYLDQKYKIILFDVCNDVFKAMQLPEVDIHTEVSIQVVKD</sequence>
<dbReference type="InterPro" id="IPR050796">
    <property type="entry name" value="SCF_F-box_component"/>
</dbReference>
<protein>
    <recommendedName>
        <fullName evidence="1">F-box domain-containing protein</fullName>
    </recommendedName>
</protein>
<keyword evidence="3" id="KW-1185">Reference proteome</keyword>
<accession>A0AAV6XHH5</accession>
<dbReference type="InterPro" id="IPR006527">
    <property type="entry name" value="F-box-assoc_dom_typ1"/>
</dbReference>
<dbReference type="SUPFAM" id="SSF81383">
    <property type="entry name" value="F-box domain"/>
    <property type="match status" value="1"/>
</dbReference>
<dbReference type="PROSITE" id="PS50181">
    <property type="entry name" value="FBOX"/>
    <property type="match status" value="1"/>
</dbReference>
<reference evidence="2" key="1">
    <citation type="submission" date="2019-10" db="EMBL/GenBank/DDBJ databases">
        <authorList>
            <person name="Zhang R."/>
            <person name="Pan Y."/>
            <person name="Wang J."/>
            <person name="Ma R."/>
            <person name="Yu S."/>
        </authorList>
    </citation>
    <scope>NUCLEOTIDE SEQUENCE</scope>
    <source>
        <strain evidence="2">LA-IB0</strain>
        <tissue evidence="2">Leaf</tissue>
    </source>
</reference>
<organism evidence="2 3">
    <name type="scientific">Buddleja alternifolia</name>
    <dbReference type="NCBI Taxonomy" id="168488"/>
    <lineage>
        <taxon>Eukaryota</taxon>
        <taxon>Viridiplantae</taxon>
        <taxon>Streptophyta</taxon>
        <taxon>Embryophyta</taxon>
        <taxon>Tracheophyta</taxon>
        <taxon>Spermatophyta</taxon>
        <taxon>Magnoliopsida</taxon>
        <taxon>eudicotyledons</taxon>
        <taxon>Gunneridae</taxon>
        <taxon>Pentapetalae</taxon>
        <taxon>asterids</taxon>
        <taxon>lamiids</taxon>
        <taxon>Lamiales</taxon>
        <taxon>Scrophulariaceae</taxon>
        <taxon>Buddlejeae</taxon>
        <taxon>Buddleja</taxon>
    </lineage>
</organism>
<dbReference type="Gene3D" id="1.20.1280.50">
    <property type="match status" value="1"/>
</dbReference>
<dbReference type="Proteomes" id="UP000826271">
    <property type="component" value="Unassembled WGS sequence"/>
</dbReference>
<feature type="domain" description="F-box" evidence="1">
    <location>
        <begin position="2"/>
        <end position="55"/>
    </location>
</feature>
<evidence type="ECO:0000313" key="3">
    <source>
        <dbReference type="Proteomes" id="UP000826271"/>
    </source>
</evidence>
<dbReference type="SMART" id="SM00256">
    <property type="entry name" value="FBOX"/>
    <property type="match status" value="1"/>
</dbReference>
<dbReference type="PANTHER" id="PTHR31672:SF13">
    <property type="entry name" value="F-BOX PROTEIN CPR30-LIKE"/>
    <property type="match status" value="1"/>
</dbReference>
<name>A0AAV6XHH5_9LAMI</name>
<evidence type="ECO:0000259" key="1">
    <source>
        <dbReference type="PROSITE" id="PS50181"/>
    </source>
</evidence>
<evidence type="ECO:0000313" key="2">
    <source>
        <dbReference type="EMBL" id="KAG8379594.1"/>
    </source>
</evidence>
<comment type="caution">
    <text evidence="2">The sequence shown here is derived from an EMBL/GenBank/DDBJ whole genome shotgun (WGS) entry which is preliminary data.</text>
</comment>
<dbReference type="InterPro" id="IPR001810">
    <property type="entry name" value="F-box_dom"/>
</dbReference>
<dbReference type="InterPro" id="IPR017451">
    <property type="entry name" value="F-box-assoc_interact_dom"/>
</dbReference>
<gene>
    <name evidence="2" type="ORF">BUALT_Bualt07G0105100</name>
</gene>
<dbReference type="AlphaFoldDB" id="A0AAV6XHH5"/>
<dbReference type="PANTHER" id="PTHR31672">
    <property type="entry name" value="BNACNNG10540D PROTEIN"/>
    <property type="match status" value="1"/>
</dbReference>
<dbReference type="Pfam" id="PF00646">
    <property type="entry name" value="F-box"/>
    <property type="match status" value="1"/>
</dbReference>
<dbReference type="NCBIfam" id="TIGR01640">
    <property type="entry name" value="F_box_assoc_1"/>
    <property type="match status" value="1"/>
</dbReference>
<dbReference type="Pfam" id="PF07734">
    <property type="entry name" value="FBA_1"/>
    <property type="match status" value="1"/>
</dbReference>